<dbReference type="EMBL" id="VFPA01000001">
    <property type="protein sequence ID" value="TQM15796.1"/>
    <property type="molecule type" value="Genomic_DNA"/>
</dbReference>
<dbReference type="AlphaFoldDB" id="A0A543E2J1"/>
<keyword evidence="4" id="KW-1185">Reference proteome</keyword>
<keyword evidence="1 3" id="KW-0808">Transferase</keyword>
<dbReference type="InterPro" id="IPR029044">
    <property type="entry name" value="Nucleotide-diphossugar_trans"/>
</dbReference>
<dbReference type="SUPFAM" id="SSF53448">
    <property type="entry name" value="Nucleotide-diphospho-sugar transferases"/>
    <property type="match status" value="1"/>
</dbReference>
<evidence type="ECO:0000313" key="4">
    <source>
        <dbReference type="Proteomes" id="UP000315677"/>
    </source>
</evidence>
<evidence type="ECO:0000256" key="1">
    <source>
        <dbReference type="ARBA" id="ARBA00022679"/>
    </source>
</evidence>
<comment type="caution">
    <text evidence="3">The sequence shown here is derived from an EMBL/GenBank/DDBJ whole genome shotgun (WGS) entry which is preliminary data.</text>
</comment>
<evidence type="ECO:0000313" key="3">
    <source>
        <dbReference type="EMBL" id="TQM15796.1"/>
    </source>
</evidence>
<dbReference type="InterPro" id="IPR034683">
    <property type="entry name" value="IspD/TarI"/>
</dbReference>
<sequence>MLGVPAVARAVRTLLASGLVDRVVVLAAPAQHRELQQACAALPVSVRAAGQHALRGVGAHAAQRSPGTGSDAVATASVQEIVLLHDACRPLAPGALAAAVVAAVRGGHGMAVPVLPLTDTVKRVRAGVVTGTPDRSQLRVLQTPLAVRADLLPAELGGDPLDVVRRHTAAGGAVHTVPGHPAAFAVHSPWDLELAELVAEGTIAL</sequence>
<dbReference type="PANTHER" id="PTHR32125">
    <property type="entry name" value="2-C-METHYL-D-ERYTHRITOL 4-PHOSPHATE CYTIDYLYLTRANSFERASE, CHLOROPLASTIC"/>
    <property type="match status" value="1"/>
</dbReference>
<dbReference type="Gene3D" id="3.90.550.10">
    <property type="entry name" value="Spore Coat Polysaccharide Biosynthesis Protein SpsA, Chain A"/>
    <property type="match status" value="1"/>
</dbReference>
<dbReference type="Proteomes" id="UP000315677">
    <property type="component" value="Unassembled WGS sequence"/>
</dbReference>
<gene>
    <name evidence="3" type="ORF">FB558_2589</name>
</gene>
<protein>
    <submittedName>
        <fullName evidence="3">2-C-methyl-D-erythritol 4-phosphate cytidylyltransferase</fullName>
    </submittedName>
</protein>
<dbReference type="GO" id="GO:0050518">
    <property type="term" value="F:2-C-methyl-D-erythritol 4-phosphate cytidylyltransferase activity"/>
    <property type="evidence" value="ECO:0007669"/>
    <property type="project" value="TreeGrafter"/>
</dbReference>
<proteinExistence type="predicted"/>
<reference evidence="3 4" key="1">
    <citation type="submission" date="2019-06" db="EMBL/GenBank/DDBJ databases">
        <title>Sequencing the genomes of 1000 actinobacteria strains.</title>
        <authorList>
            <person name="Klenk H.-P."/>
        </authorList>
    </citation>
    <scope>NUCLEOTIDE SEQUENCE [LARGE SCALE GENOMIC DNA]</scope>
    <source>
        <strain evidence="3 4">DSM 45301</strain>
    </source>
</reference>
<dbReference type="PANTHER" id="PTHR32125:SF4">
    <property type="entry name" value="2-C-METHYL-D-ERYTHRITOL 4-PHOSPHATE CYTIDYLYLTRANSFERASE, CHLOROPLASTIC"/>
    <property type="match status" value="1"/>
</dbReference>
<accession>A0A543E2J1</accession>
<organism evidence="3 4">
    <name type="scientific">Pseudonocardia kunmingensis</name>
    <dbReference type="NCBI Taxonomy" id="630975"/>
    <lineage>
        <taxon>Bacteria</taxon>
        <taxon>Bacillati</taxon>
        <taxon>Actinomycetota</taxon>
        <taxon>Actinomycetes</taxon>
        <taxon>Pseudonocardiales</taxon>
        <taxon>Pseudonocardiaceae</taxon>
        <taxon>Pseudonocardia</taxon>
    </lineage>
</organism>
<dbReference type="InterPro" id="IPR050088">
    <property type="entry name" value="IspD/TarI_cytidylyltransf_bact"/>
</dbReference>
<name>A0A543E2J1_9PSEU</name>
<evidence type="ECO:0000256" key="2">
    <source>
        <dbReference type="ARBA" id="ARBA00022695"/>
    </source>
</evidence>
<dbReference type="Pfam" id="PF01128">
    <property type="entry name" value="IspD"/>
    <property type="match status" value="1"/>
</dbReference>
<keyword evidence="2 3" id="KW-0548">Nucleotidyltransferase</keyword>